<dbReference type="InterPro" id="IPR025376">
    <property type="entry name" value="CD1107-like_dom"/>
</dbReference>
<accession>C6LD95</accession>
<feature type="signal peptide" evidence="3">
    <location>
        <begin position="1"/>
        <end position="27"/>
    </location>
</feature>
<evidence type="ECO:0000259" key="4">
    <source>
        <dbReference type="Pfam" id="PF14283"/>
    </source>
</evidence>
<evidence type="ECO:0000256" key="3">
    <source>
        <dbReference type="SAM" id="SignalP"/>
    </source>
</evidence>
<feature type="compositionally biased region" description="Acidic residues" evidence="1">
    <location>
        <begin position="357"/>
        <end position="377"/>
    </location>
</feature>
<proteinExistence type="predicted"/>
<keyword evidence="6" id="KW-1185">Reference proteome</keyword>
<dbReference type="RefSeq" id="WP_006861298.1">
    <property type="nucleotide sequence ID" value="NZ_ACCL02000006.1"/>
</dbReference>
<evidence type="ECO:0000313" key="6">
    <source>
        <dbReference type="Proteomes" id="UP000005561"/>
    </source>
</evidence>
<organism evidence="5 6">
    <name type="scientific">Marvinbryantia formatexigens DSM 14469</name>
    <dbReference type="NCBI Taxonomy" id="478749"/>
    <lineage>
        <taxon>Bacteria</taxon>
        <taxon>Bacillati</taxon>
        <taxon>Bacillota</taxon>
        <taxon>Clostridia</taxon>
        <taxon>Lachnospirales</taxon>
        <taxon>Lachnospiraceae</taxon>
        <taxon>Marvinbryantia</taxon>
    </lineage>
</organism>
<dbReference type="STRING" id="168384.SAMN05660368_01463"/>
<feature type="chain" id="PRO_5002967646" description="Mobile element protein CD1107-like domain-containing protein" evidence="3">
    <location>
        <begin position="28"/>
        <end position="414"/>
    </location>
</feature>
<reference evidence="5" key="1">
    <citation type="submission" date="2009-07" db="EMBL/GenBank/DDBJ databases">
        <authorList>
            <person name="Weinstock G."/>
            <person name="Sodergren E."/>
            <person name="Clifton S."/>
            <person name="Fulton L."/>
            <person name="Fulton B."/>
            <person name="Courtney L."/>
            <person name="Fronick C."/>
            <person name="Harrison M."/>
            <person name="Strong C."/>
            <person name="Farmer C."/>
            <person name="Delahaunty K."/>
            <person name="Markovic C."/>
            <person name="Hall O."/>
            <person name="Minx P."/>
            <person name="Tomlinson C."/>
            <person name="Mitreva M."/>
            <person name="Nelson J."/>
            <person name="Hou S."/>
            <person name="Wollam A."/>
            <person name="Pepin K.H."/>
            <person name="Johnson M."/>
            <person name="Bhonagiri V."/>
            <person name="Nash W.E."/>
            <person name="Warren W."/>
            <person name="Chinwalla A."/>
            <person name="Mardis E.R."/>
            <person name="Wilson R.K."/>
        </authorList>
    </citation>
    <scope>NUCLEOTIDE SEQUENCE [LARGE SCALE GENOMIC DNA]</scope>
    <source>
        <strain evidence="5">DSM 14469</strain>
    </source>
</reference>
<sequence>MRTKKISLLLALVLVISAIALPLTAYAAGDKDTTPPELAASLDGGTLKVESSDDNSGVEAVFVDGNRINSLTNGAATVTLKDYAGTGKQVNVYAQDYAGNRSKTVKFENPYYEEPTPTEKPAETVQQNQSSKPVKPAQVQAASSGSTNHNAQSSNSGSNASGNSSNAGTNTGSNTASGTNGGSSNSQEETETTSSIPDGAFTPEGTGTVLDEATGEGDDKQFYTITTEAGNVFYLIIDGKRDDNNVYFLNGVTEADLMALAEKNEGTMSVIPTEDVCTCTDKCEAGEVNTACSVCKNDLKGCTGKERPAETEELAQTEPPKKDNGSAGTIIFIIVALLAVGGVGYYVKIVRPKQQAEDDEDFEDDGYGEGFDPDEAYGEPAAASQRPIQPARERPCRCQPVFQCDCRTSCGKSL</sequence>
<protein>
    <recommendedName>
        <fullName evidence="4">Mobile element protein CD1107-like domain-containing protein</fullName>
    </recommendedName>
</protein>
<feature type="region of interest" description="Disordered" evidence="1">
    <location>
        <begin position="355"/>
        <end position="393"/>
    </location>
</feature>
<dbReference type="Pfam" id="PF14283">
    <property type="entry name" value="CD1107-like"/>
    <property type="match status" value="1"/>
</dbReference>
<gene>
    <name evidence="5" type="ORF">BRYFOR_06504</name>
</gene>
<dbReference type="AlphaFoldDB" id="C6LD95"/>
<dbReference type="EMBL" id="ACCL02000006">
    <property type="protein sequence ID" value="EET61329.1"/>
    <property type="molecule type" value="Genomic_DNA"/>
</dbReference>
<keyword evidence="2" id="KW-1133">Transmembrane helix</keyword>
<feature type="compositionally biased region" description="Low complexity" evidence="1">
    <location>
        <begin position="153"/>
        <end position="195"/>
    </location>
</feature>
<dbReference type="OrthoDB" id="1951836at2"/>
<evidence type="ECO:0000256" key="1">
    <source>
        <dbReference type="SAM" id="MobiDB-lite"/>
    </source>
</evidence>
<keyword evidence="2" id="KW-0472">Membrane</keyword>
<comment type="caution">
    <text evidence="5">The sequence shown here is derived from an EMBL/GenBank/DDBJ whole genome shotgun (WGS) entry which is preliminary data.</text>
</comment>
<feature type="compositionally biased region" description="Polar residues" evidence="1">
    <location>
        <begin position="140"/>
        <end position="152"/>
    </location>
</feature>
<name>C6LD95_9FIRM</name>
<evidence type="ECO:0000313" key="5">
    <source>
        <dbReference type="EMBL" id="EET61329.1"/>
    </source>
</evidence>
<keyword evidence="3" id="KW-0732">Signal</keyword>
<feature type="transmembrane region" description="Helical" evidence="2">
    <location>
        <begin position="327"/>
        <end position="347"/>
    </location>
</feature>
<feature type="region of interest" description="Disordered" evidence="1">
    <location>
        <begin position="111"/>
        <end position="215"/>
    </location>
</feature>
<dbReference type="Proteomes" id="UP000005561">
    <property type="component" value="Unassembled WGS sequence"/>
</dbReference>
<dbReference type="eggNOG" id="ENOG502Z81G">
    <property type="taxonomic scope" value="Bacteria"/>
</dbReference>
<feature type="domain" description="Mobile element protein CD1107-like" evidence="4">
    <location>
        <begin position="200"/>
        <end position="355"/>
    </location>
</feature>
<keyword evidence="2" id="KW-0812">Transmembrane</keyword>
<evidence type="ECO:0000256" key="2">
    <source>
        <dbReference type="SAM" id="Phobius"/>
    </source>
</evidence>